<dbReference type="Proteomes" id="UP000001887">
    <property type="component" value="Chromosome"/>
</dbReference>
<dbReference type="Gene3D" id="3.40.309.10">
    <property type="entry name" value="Aldehyde Dehydrogenase, Chain A, domain 2"/>
    <property type="match status" value="1"/>
</dbReference>
<evidence type="ECO:0000256" key="3">
    <source>
        <dbReference type="ARBA" id="ARBA00023027"/>
    </source>
</evidence>
<dbReference type="InterPro" id="IPR015590">
    <property type="entry name" value="Aldehyde_DH_dom"/>
</dbReference>
<keyword evidence="3" id="KW-0520">NAD</keyword>
<protein>
    <submittedName>
        <fullName evidence="5">Aldehyde Dehydrogenase</fullName>
    </submittedName>
</protein>
<dbReference type="AlphaFoldDB" id="D2R654"/>
<organism evidence="5 6">
    <name type="scientific">Pirellula staleyi (strain ATCC 27377 / DSM 6068 / ICPB 4128)</name>
    <name type="common">Pirella staleyi</name>
    <dbReference type="NCBI Taxonomy" id="530564"/>
    <lineage>
        <taxon>Bacteria</taxon>
        <taxon>Pseudomonadati</taxon>
        <taxon>Planctomycetota</taxon>
        <taxon>Planctomycetia</taxon>
        <taxon>Pirellulales</taxon>
        <taxon>Pirellulaceae</taxon>
        <taxon>Pirellula</taxon>
    </lineage>
</organism>
<reference evidence="5 6" key="1">
    <citation type="journal article" date="2009" name="Stand. Genomic Sci.">
        <title>Complete genome sequence of Pirellula staleyi type strain (ATCC 27377).</title>
        <authorList>
            <person name="Clum A."/>
            <person name="Tindall B.J."/>
            <person name="Sikorski J."/>
            <person name="Ivanova N."/>
            <person name="Mavrommatis K."/>
            <person name="Lucas S."/>
            <person name="Glavina del Rio T."/>
            <person name="Nolan M."/>
            <person name="Chen F."/>
            <person name="Tice H."/>
            <person name="Pitluck S."/>
            <person name="Cheng J.F."/>
            <person name="Chertkov O."/>
            <person name="Brettin T."/>
            <person name="Han C."/>
            <person name="Detter J.C."/>
            <person name="Kuske C."/>
            <person name="Bruce D."/>
            <person name="Goodwin L."/>
            <person name="Ovchinikova G."/>
            <person name="Pati A."/>
            <person name="Mikhailova N."/>
            <person name="Chen A."/>
            <person name="Palaniappan K."/>
            <person name="Land M."/>
            <person name="Hauser L."/>
            <person name="Chang Y.J."/>
            <person name="Jeffries C.D."/>
            <person name="Chain P."/>
            <person name="Rohde M."/>
            <person name="Goker M."/>
            <person name="Bristow J."/>
            <person name="Eisen J.A."/>
            <person name="Markowitz V."/>
            <person name="Hugenholtz P."/>
            <person name="Kyrpides N.C."/>
            <person name="Klenk H.P."/>
            <person name="Lapidus A."/>
        </authorList>
    </citation>
    <scope>NUCLEOTIDE SEQUENCE [LARGE SCALE GENOMIC DNA]</scope>
    <source>
        <strain evidence="6">ATCC 27377 / DSM 6068 / ICPB 4128</strain>
    </source>
</reference>
<evidence type="ECO:0000259" key="4">
    <source>
        <dbReference type="Pfam" id="PF00171"/>
    </source>
</evidence>
<dbReference type="eggNOG" id="COG1012">
    <property type="taxonomic scope" value="Bacteria"/>
</dbReference>
<dbReference type="SUPFAM" id="SSF53720">
    <property type="entry name" value="ALDH-like"/>
    <property type="match status" value="1"/>
</dbReference>
<dbReference type="PANTHER" id="PTHR43720">
    <property type="entry name" value="2-AMINOMUCONIC SEMIALDEHYDE DEHYDROGENASE"/>
    <property type="match status" value="1"/>
</dbReference>
<name>D2R654_PIRSD</name>
<dbReference type="InterPro" id="IPR016162">
    <property type="entry name" value="Ald_DH_N"/>
</dbReference>
<dbReference type="OrthoDB" id="229416at2"/>
<dbReference type="EMBL" id="CP001848">
    <property type="protein sequence ID" value="ADB19139.1"/>
    <property type="molecule type" value="Genomic_DNA"/>
</dbReference>
<dbReference type="Pfam" id="PF00171">
    <property type="entry name" value="Aldedh"/>
    <property type="match status" value="1"/>
</dbReference>
<feature type="domain" description="Aldehyde dehydrogenase" evidence="4">
    <location>
        <begin position="25"/>
        <end position="404"/>
    </location>
</feature>
<evidence type="ECO:0000256" key="2">
    <source>
        <dbReference type="ARBA" id="ARBA00023002"/>
    </source>
</evidence>
<proteinExistence type="inferred from homology"/>
<dbReference type="InterPro" id="IPR016163">
    <property type="entry name" value="Ald_DH_C"/>
</dbReference>
<dbReference type="Gene3D" id="3.40.605.10">
    <property type="entry name" value="Aldehyde Dehydrogenase, Chain A, domain 1"/>
    <property type="match status" value="1"/>
</dbReference>
<sequence>MLTIPVLRWGKPYESLEFDEVKHFATGEPIAKIGLSAGGMLTRDMRNSHKAREALKKFSIEELIAMCKKAGELYSTATLPMGDGTQSPDEFVHAQSASTGLPEHMCRANMTKNAFVLGNMDKILSCLTRGLPLDIFTKGYGDEGRGVTVSFQATTPVLGAVLPSNSPGVHTLWLPAIPLQIGLVLKPGSSEPWTPYRMFYAYTAAGIPAEAISIYPGAGGDVGNALLNACSRSMVFGSEKTVAQYAGNPKVQPHGPGWSKVILADDCVDEWEKYIDVMAESIYCNSGRGCINASAVFASRHTEKIAEALAAKLGPVEVKPPQDPAAGLAAFTTPGVAASVWGMIEQDLKETGVTDMTSKYGPRLEEYDRYAYLRPTIVHCDSPERAIVKKEFMFPFASVVKCPQKDFLTKIGPTLIGTLISKDETLIQQAIDCTHIDRLNIGAIPTNRLNWLQPHEGNIIDFLFRNRAVQLAT</sequence>
<dbReference type="GO" id="GO:0016620">
    <property type="term" value="F:oxidoreductase activity, acting on the aldehyde or oxo group of donors, NAD or NADP as acceptor"/>
    <property type="evidence" value="ECO:0007669"/>
    <property type="project" value="InterPro"/>
</dbReference>
<dbReference type="PANTHER" id="PTHR43720:SF2">
    <property type="entry name" value="2-AMINOMUCONIC SEMIALDEHYDE DEHYDROGENASE"/>
    <property type="match status" value="1"/>
</dbReference>
<keyword evidence="2" id="KW-0560">Oxidoreductase</keyword>
<evidence type="ECO:0000313" key="5">
    <source>
        <dbReference type="EMBL" id="ADB19139.1"/>
    </source>
</evidence>
<evidence type="ECO:0000313" key="6">
    <source>
        <dbReference type="Proteomes" id="UP000001887"/>
    </source>
</evidence>
<gene>
    <name evidence="5" type="ordered locus">Psta_4497</name>
</gene>
<dbReference type="InterPro" id="IPR016161">
    <property type="entry name" value="Ald_DH/histidinol_DH"/>
</dbReference>
<dbReference type="STRING" id="530564.Psta_4497"/>
<keyword evidence="6" id="KW-1185">Reference proteome</keyword>
<evidence type="ECO:0000256" key="1">
    <source>
        <dbReference type="ARBA" id="ARBA00009986"/>
    </source>
</evidence>
<comment type="similarity">
    <text evidence="1">Belongs to the aldehyde dehydrogenase family.</text>
</comment>
<dbReference type="HOGENOM" id="CLU_046407_0_0_0"/>
<accession>D2R654</accession>
<dbReference type="KEGG" id="psl:Psta_4497"/>